<protein>
    <submittedName>
        <fullName evidence="2">Uncharacterized protein</fullName>
    </submittedName>
</protein>
<feature type="signal peptide" evidence="1">
    <location>
        <begin position="1"/>
        <end position="21"/>
    </location>
</feature>
<evidence type="ECO:0000313" key="3">
    <source>
        <dbReference type="Proteomes" id="UP000261500"/>
    </source>
</evidence>
<evidence type="ECO:0000256" key="1">
    <source>
        <dbReference type="SAM" id="SignalP"/>
    </source>
</evidence>
<dbReference type="GeneTree" id="ENSGT00940000177522"/>
<organism evidence="2 3">
    <name type="scientific">Poecilia latipinna</name>
    <name type="common">sailfin molly</name>
    <dbReference type="NCBI Taxonomy" id="48699"/>
    <lineage>
        <taxon>Eukaryota</taxon>
        <taxon>Metazoa</taxon>
        <taxon>Chordata</taxon>
        <taxon>Craniata</taxon>
        <taxon>Vertebrata</taxon>
        <taxon>Euteleostomi</taxon>
        <taxon>Actinopterygii</taxon>
        <taxon>Neopterygii</taxon>
        <taxon>Teleostei</taxon>
        <taxon>Neoteleostei</taxon>
        <taxon>Acanthomorphata</taxon>
        <taxon>Ovalentaria</taxon>
        <taxon>Atherinomorphae</taxon>
        <taxon>Cyprinodontiformes</taxon>
        <taxon>Poeciliidae</taxon>
        <taxon>Poeciliinae</taxon>
        <taxon>Poecilia</taxon>
    </lineage>
</organism>
<accession>A0A3B3VBF4</accession>
<dbReference type="SUPFAM" id="SSF54076">
    <property type="entry name" value="RNase A-like"/>
    <property type="match status" value="1"/>
</dbReference>
<keyword evidence="3" id="KW-1185">Reference proteome</keyword>
<reference evidence="2" key="1">
    <citation type="submission" date="2025-08" db="UniProtKB">
        <authorList>
            <consortium name="Ensembl"/>
        </authorList>
    </citation>
    <scope>IDENTIFICATION</scope>
</reference>
<dbReference type="Proteomes" id="UP000261500">
    <property type="component" value="Unplaced"/>
</dbReference>
<dbReference type="Ensembl" id="ENSPLAT00000008850.1">
    <property type="protein sequence ID" value="ENSPLAP00000022276.1"/>
    <property type="gene ID" value="ENSPLAG00000006685.1"/>
</dbReference>
<proteinExistence type="predicted"/>
<sequence length="132" mass="15213">MKIQVVAVLILALSAAEISETLNFFQKHVVKSMNPRSCDSKMKRINAAERWCKPINTNFLDPEGVLNGIFEIRFNYLYYMQLQSIFPTSLISFKSHLISFSGYVRRDSQQLVCGRPCLFFPLITFSEHNSLI</sequence>
<keyword evidence="1" id="KW-0732">Signal</keyword>
<feature type="chain" id="PRO_5017383045" evidence="1">
    <location>
        <begin position="22"/>
        <end position="132"/>
    </location>
</feature>
<evidence type="ECO:0000313" key="2">
    <source>
        <dbReference type="Ensembl" id="ENSPLAP00000022276.1"/>
    </source>
</evidence>
<reference evidence="2" key="2">
    <citation type="submission" date="2025-09" db="UniProtKB">
        <authorList>
            <consortium name="Ensembl"/>
        </authorList>
    </citation>
    <scope>IDENTIFICATION</scope>
</reference>
<dbReference type="Gene3D" id="3.10.130.10">
    <property type="entry name" value="Ribonuclease A-like domain"/>
    <property type="match status" value="1"/>
</dbReference>
<dbReference type="AlphaFoldDB" id="A0A3B3VBF4"/>
<name>A0A3B3VBF4_9TELE</name>
<dbReference type="InterPro" id="IPR036816">
    <property type="entry name" value="RNaseA-like_dom_sf"/>
</dbReference>